<feature type="compositionally biased region" description="Low complexity" evidence="1">
    <location>
        <begin position="1"/>
        <end position="19"/>
    </location>
</feature>
<gene>
    <name evidence="2" type="ORF">J4734_06165</name>
</gene>
<sequence length="120" mass="13106">KSSSGCIPSRRSSPSSPNRFRTGSAITSITILCHERDNFRIPWRSPTRCSRWISTAGQRGRKRSIATSGSTPSAWCCAATARGSLNIYSTHYLDASHPVHDQSEVDEAGTLTSVFKSSRC</sequence>
<evidence type="ECO:0000313" key="2">
    <source>
        <dbReference type="EMBL" id="MBO2029128.1"/>
    </source>
</evidence>
<name>A0A939NR15_KLEPN</name>
<feature type="non-terminal residue" evidence="2">
    <location>
        <position position="1"/>
    </location>
</feature>
<reference evidence="2" key="1">
    <citation type="submission" date="2021-03" db="EMBL/GenBank/DDBJ databases">
        <title>Molecular epidemiology and mechanisms of colistin and carbapenem resistance in Enterobacteriaceae from clinical isolates, the environment and porcine samples in Pretoria, South Africa.</title>
        <authorList>
            <person name="Bogoshi D."/>
            <person name="Mbelle N.M."/>
            <person name="Naidoo V."/>
            <person name="Osei Sekyere J."/>
        </authorList>
    </citation>
    <scope>NUCLEOTIDE SEQUENCE</scope>
    <source>
        <strain evidence="2">C034</strain>
    </source>
</reference>
<protein>
    <submittedName>
        <fullName evidence="2">Uncharacterized protein</fullName>
    </submittedName>
</protein>
<comment type="caution">
    <text evidence="2">The sequence shown here is derived from an EMBL/GenBank/DDBJ whole genome shotgun (WGS) entry which is preliminary data.</text>
</comment>
<evidence type="ECO:0000313" key="3">
    <source>
        <dbReference type="Proteomes" id="UP000664620"/>
    </source>
</evidence>
<proteinExistence type="predicted"/>
<feature type="region of interest" description="Disordered" evidence="1">
    <location>
        <begin position="1"/>
        <end position="22"/>
    </location>
</feature>
<evidence type="ECO:0000256" key="1">
    <source>
        <dbReference type="SAM" id="MobiDB-lite"/>
    </source>
</evidence>
<dbReference type="EMBL" id="JAGETO010000015">
    <property type="protein sequence ID" value="MBO2029128.1"/>
    <property type="molecule type" value="Genomic_DNA"/>
</dbReference>
<accession>A0A939NR15</accession>
<dbReference type="AlphaFoldDB" id="A0A939NR15"/>
<organism evidence="2 3">
    <name type="scientific">Klebsiella pneumoniae</name>
    <dbReference type="NCBI Taxonomy" id="573"/>
    <lineage>
        <taxon>Bacteria</taxon>
        <taxon>Pseudomonadati</taxon>
        <taxon>Pseudomonadota</taxon>
        <taxon>Gammaproteobacteria</taxon>
        <taxon>Enterobacterales</taxon>
        <taxon>Enterobacteriaceae</taxon>
        <taxon>Klebsiella/Raoultella group</taxon>
        <taxon>Klebsiella</taxon>
        <taxon>Klebsiella pneumoniae complex</taxon>
    </lineage>
</organism>
<dbReference type="Proteomes" id="UP000664620">
    <property type="component" value="Unassembled WGS sequence"/>
</dbReference>